<feature type="transmembrane region" description="Helical" evidence="1">
    <location>
        <begin position="142"/>
        <end position="158"/>
    </location>
</feature>
<reference evidence="3 4" key="1">
    <citation type="submission" date="2016-10" db="EMBL/GenBank/DDBJ databases">
        <authorList>
            <person name="de Groot N.N."/>
        </authorList>
    </citation>
    <scope>NUCLEOTIDE SEQUENCE [LARGE SCALE GENOMIC DNA]</scope>
    <source>
        <strain evidence="3 4">CGMCC 1.3401</strain>
    </source>
</reference>
<feature type="transmembrane region" description="Helical" evidence="1">
    <location>
        <begin position="198"/>
        <end position="219"/>
    </location>
</feature>
<feature type="transmembrane region" description="Helical" evidence="1">
    <location>
        <begin position="321"/>
        <end position="342"/>
    </location>
</feature>
<proteinExistence type="predicted"/>
<keyword evidence="1" id="KW-1133">Transmembrane helix</keyword>
<gene>
    <name evidence="3" type="ORF">SAMN02927900_01606</name>
</gene>
<dbReference type="AlphaFoldDB" id="A0A1G4QMF5"/>
<keyword evidence="1" id="KW-0812">Transmembrane</keyword>
<protein>
    <submittedName>
        <fullName evidence="3">Beta-1,4-N-acetylglucosamine oligosaccharide 6-O-acetyltransferase NodX</fullName>
    </submittedName>
</protein>
<feature type="transmembrane region" description="Helical" evidence="1">
    <location>
        <begin position="170"/>
        <end position="191"/>
    </location>
</feature>
<feature type="transmembrane region" description="Helical" evidence="1">
    <location>
        <begin position="287"/>
        <end position="309"/>
    </location>
</feature>
<dbReference type="PANTHER" id="PTHR23028:SF53">
    <property type="entry name" value="ACYL_TRANSF_3 DOMAIN-CONTAINING PROTEIN"/>
    <property type="match status" value="1"/>
</dbReference>
<feature type="transmembrane region" description="Helical" evidence="1">
    <location>
        <begin position="348"/>
        <end position="369"/>
    </location>
</feature>
<organism evidence="3 4">
    <name type="scientific">Rhizobium mongolense subsp. loessense</name>
    <dbReference type="NCBI Taxonomy" id="158890"/>
    <lineage>
        <taxon>Bacteria</taxon>
        <taxon>Pseudomonadati</taxon>
        <taxon>Pseudomonadota</taxon>
        <taxon>Alphaproteobacteria</taxon>
        <taxon>Hyphomicrobiales</taxon>
        <taxon>Rhizobiaceae</taxon>
        <taxon>Rhizobium/Agrobacterium group</taxon>
        <taxon>Rhizobium</taxon>
    </lineage>
</organism>
<keyword evidence="3" id="KW-0808">Transferase</keyword>
<dbReference type="Proteomes" id="UP000199542">
    <property type="component" value="Unassembled WGS sequence"/>
</dbReference>
<feature type="transmembrane region" description="Helical" evidence="1">
    <location>
        <begin position="261"/>
        <end position="281"/>
    </location>
</feature>
<sequence length="406" mass="44823">MLHRSKTFDGLNVDGGNMQKTFGHVLTAHKGLGPGFDFLRIALAFSIVLAHSFLLTGNDAFFRSSPLWFAEYALVPMFFALSGFLIAGSAQRLSLKNFLLNRGLRIVPALAVDIVVCALIIGPLVTTVALRDYFLGADFYKYFLNIIGWIHYSLPGVFEENPTHRVNGALWTVPWEIFCYIIMSALMITSIIKSWQKLAVLTGGFILSGLIVQFFGHLLPYRVNLVLSTLFVSRGAQLVFAFLLGILAYQLRDFIPHKKSLFLASMAVSVLAMLFLSSPSIESVPNRLVVIPALVYITVFVGLTPVPLPSVFHKGDYSYGVYLYHDPFLQILISLAPGLFLIPKTGALALYAIGICAAMGIAVFSWHMIEKPILGMRKKFSFVAKARGVDENGDIKILPVEKPVKA</sequence>
<feature type="transmembrane region" description="Helical" evidence="1">
    <location>
        <begin position="38"/>
        <end position="55"/>
    </location>
</feature>
<dbReference type="InterPro" id="IPR050879">
    <property type="entry name" value="Acyltransferase_3"/>
</dbReference>
<dbReference type="Pfam" id="PF01757">
    <property type="entry name" value="Acyl_transf_3"/>
    <property type="match status" value="1"/>
</dbReference>
<feature type="transmembrane region" description="Helical" evidence="1">
    <location>
        <begin position="106"/>
        <end position="130"/>
    </location>
</feature>
<dbReference type="GO" id="GO:0016020">
    <property type="term" value="C:membrane"/>
    <property type="evidence" value="ECO:0007669"/>
    <property type="project" value="TreeGrafter"/>
</dbReference>
<feature type="domain" description="Acyltransferase 3" evidence="2">
    <location>
        <begin position="35"/>
        <end position="364"/>
    </location>
</feature>
<evidence type="ECO:0000313" key="4">
    <source>
        <dbReference type="Proteomes" id="UP000199542"/>
    </source>
</evidence>
<dbReference type="GO" id="GO:0000271">
    <property type="term" value="P:polysaccharide biosynthetic process"/>
    <property type="evidence" value="ECO:0007669"/>
    <property type="project" value="TreeGrafter"/>
</dbReference>
<dbReference type="PANTHER" id="PTHR23028">
    <property type="entry name" value="ACETYLTRANSFERASE"/>
    <property type="match status" value="1"/>
</dbReference>
<feature type="transmembrane region" description="Helical" evidence="1">
    <location>
        <begin position="225"/>
        <end position="249"/>
    </location>
</feature>
<evidence type="ECO:0000313" key="3">
    <source>
        <dbReference type="EMBL" id="SCW45647.1"/>
    </source>
</evidence>
<dbReference type="InterPro" id="IPR002656">
    <property type="entry name" value="Acyl_transf_3_dom"/>
</dbReference>
<keyword evidence="1" id="KW-0472">Membrane</keyword>
<feature type="transmembrane region" description="Helical" evidence="1">
    <location>
        <begin position="67"/>
        <end position="86"/>
    </location>
</feature>
<dbReference type="EMBL" id="FMTM01000002">
    <property type="protein sequence ID" value="SCW45647.1"/>
    <property type="molecule type" value="Genomic_DNA"/>
</dbReference>
<accession>A0A1G4QMF5</accession>
<name>A0A1G4QMF5_9HYPH</name>
<evidence type="ECO:0000259" key="2">
    <source>
        <dbReference type="Pfam" id="PF01757"/>
    </source>
</evidence>
<dbReference type="GO" id="GO:0016747">
    <property type="term" value="F:acyltransferase activity, transferring groups other than amino-acyl groups"/>
    <property type="evidence" value="ECO:0007669"/>
    <property type="project" value="InterPro"/>
</dbReference>
<evidence type="ECO:0000256" key="1">
    <source>
        <dbReference type="SAM" id="Phobius"/>
    </source>
</evidence>